<evidence type="ECO:0000313" key="6">
    <source>
        <dbReference type="EMBL" id="RJK96525.1"/>
    </source>
</evidence>
<evidence type="ECO:0000256" key="3">
    <source>
        <dbReference type="ARBA" id="ARBA00022643"/>
    </source>
</evidence>
<keyword evidence="7" id="KW-1185">Reference proteome</keyword>
<keyword evidence="3" id="KW-0288">FMN</keyword>
<reference evidence="6 7" key="1">
    <citation type="submission" date="2018-09" db="EMBL/GenBank/DDBJ databases">
        <title>YIM 75000 draft genome.</title>
        <authorList>
            <person name="Tang S."/>
            <person name="Feng Y."/>
        </authorList>
    </citation>
    <scope>NUCLEOTIDE SEQUENCE [LARGE SCALE GENOMIC DNA]</scope>
    <source>
        <strain evidence="6 7">YIM 75000</strain>
    </source>
</reference>
<sequence>MAGLPPGAAYRWLTASVVPRPVAWVSTTSADGVDNLAPHSFFTVASADPPVVCFTSVGTKDTLRNVRATGELVVCLAPRGLSDAVNATATDYPPGTSEFDAVGLAREPSARVRPPRVAGSPLALECRSAGERSFGRSTVVFAEVVHVAVAPGVLAADGLPDPRRLDPASRLGRHEWGALGEVYDLRRVPYADLR</sequence>
<dbReference type="SUPFAM" id="SSF50475">
    <property type="entry name" value="FMN-binding split barrel"/>
    <property type="match status" value="1"/>
</dbReference>
<dbReference type="GO" id="GO:0016646">
    <property type="term" value="F:oxidoreductase activity, acting on the CH-NH group of donors, NAD or NADP as acceptor"/>
    <property type="evidence" value="ECO:0007669"/>
    <property type="project" value="UniProtKB-ARBA"/>
</dbReference>
<comment type="caution">
    <text evidence="6">The sequence shown here is derived from an EMBL/GenBank/DDBJ whole genome shotgun (WGS) entry which is preliminary data.</text>
</comment>
<name>A0A3A3Z728_9ACTN</name>
<gene>
    <name evidence="6" type="ORF">D5H78_08685</name>
</gene>
<evidence type="ECO:0000313" key="7">
    <source>
        <dbReference type="Proteomes" id="UP000265614"/>
    </source>
</evidence>
<evidence type="ECO:0000256" key="1">
    <source>
        <dbReference type="ARBA" id="ARBA00001917"/>
    </source>
</evidence>
<dbReference type="InterPro" id="IPR002563">
    <property type="entry name" value="Flavin_Rdtase-like_dom"/>
</dbReference>
<keyword evidence="2" id="KW-0285">Flavoprotein</keyword>
<dbReference type="Gene3D" id="2.30.110.10">
    <property type="entry name" value="Electron Transport, Fmn-binding Protein, Chain A"/>
    <property type="match status" value="1"/>
</dbReference>
<dbReference type="OrthoDB" id="9794638at2"/>
<evidence type="ECO:0000256" key="4">
    <source>
        <dbReference type="ARBA" id="ARBA00038054"/>
    </source>
</evidence>
<evidence type="ECO:0000256" key="2">
    <source>
        <dbReference type="ARBA" id="ARBA00022630"/>
    </source>
</evidence>
<comment type="similarity">
    <text evidence="4">Belongs to the flavoredoxin family.</text>
</comment>
<dbReference type="Pfam" id="PF01613">
    <property type="entry name" value="Flavin_Reduct"/>
    <property type="match status" value="1"/>
</dbReference>
<dbReference type="SMART" id="SM00903">
    <property type="entry name" value="Flavin_Reduct"/>
    <property type="match status" value="1"/>
</dbReference>
<comment type="cofactor">
    <cofactor evidence="1">
        <name>FMN</name>
        <dbReference type="ChEBI" id="CHEBI:58210"/>
    </cofactor>
</comment>
<dbReference type="PANTHER" id="PTHR33798">
    <property type="entry name" value="FLAVOPROTEIN OXYGENASE"/>
    <property type="match status" value="1"/>
</dbReference>
<dbReference type="AlphaFoldDB" id="A0A3A3Z728"/>
<dbReference type="GO" id="GO:0010181">
    <property type="term" value="F:FMN binding"/>
    <property type="evidence" value="ECO:0007669"/>
    <property type="project" value="InterPro"/>
</dbReference>
<dbReference type="InterPro" id="IPR012349">
    <property type="entry name" value="Split_barrel_FMN-bd"/>
</dbReference>
<feature type="domain" description="Flavin reductase like" evidence="5">
    <location>
        <begin position="15"/>
        <end position="163"/>
    </location>
</feature>
<dbReference type="PANTHER" id="PTHR33798:SF5">
    <property type="entry name" value="FLAVIN REDUCTASE LIKE DOMAIN-CONTAINING PROTEIN"/>
    <property type="match status" value="1"/>
</dbReference>
<accession>A0A3A3Z728</accession>
<organism evidence="6 7">
    <name type="scientific">Vallicoccus soli</name>
    <dbReference type="NCBI Taxonomy" id="2339232"/>
    <lineage>
        <taxon>Bacteria</taxon>
        <taxon>Bacillati</taxon>
        <taxon>Actinomycetota</taxon>
        <taxon>Actinomycetes</taxon>
        <taxon>Motilibacterales</taxon>
        <taxon>Vallicoccaceae</taxon>
        <taxon>Vallicoccus</taxon>
    </lineage>
</organism>
<proteinExistence type="inferred from homology"/>
<dbReference type="EMBL" id="QZEZ01000003">
    <property type="protein sequence ID" value="RJK96525.1"/>
    <property type="molecule type" value="Genomic_DNA"/>
</dbReference>
<evidence type="ECO:0000259" key="5">
    <source>
        <dbReference type="SMART" id="SM00903"/>
    </source>
</evidence>
<dbReference type="Proteomes" id="UP000265614">
    <property type="component" value="Unassembled WGS sequence"/>
</dbReference>
<protein>
    <submittedName>
        <fullName evidence="6">Flavin reductase family protein</fullName>
    </submittedName>
</protein>